<proteinExistence type="predicted"/>
<reference evidence="1" key="1">
    <citation type="submission" date="2024-07" db="EMBL/GenBank/DDBJ databases">
        <authorList>
            <person name="Biller S.J."/>
        </authorList>
    </citation>
    <scope>NUCLEOTIDE SEQUENCE</scope>
    <source>
        <strain evidence="1">WC2409</strain>
    </source>
</reference>
<gene>
    <name evidence="1" type="ORF">AB3G34_16010</name>
</gene>
<protein>
    <submittedName>
        <fullName evidence="1">Uncharacterized protein</fullName>
    </submittedName>
</protein>
<sequence length="411" mass="46275">MKKTIYIVLSFALLLLFAFETAAFIAKENTIYLSSTNKVFVAGDNMKLTFSSTSKTTIPQLFIIHSYGKTIIDGKNSNGKITFTIPTVYTKKTGTVSWFLIDNEKTVTNGTFEIIPNEKTKTQMENYLGPRSILAGGKEFTMMVAVPTDGFDNPKLENTPVVIKHQFLNNVTTISKNTKDFIIWENIYSNTQSGQILASTACKKTVTKEIETEVYPNIATDFSIYYTRNHDYADGNQITTLTTSLIKDAYNNTVSDGTMVVFHITTKNNMALKTFGTTINGIASGQILHPDHPDHYSVKGYITGIAKSNILEIDYKPILSDFTYSFSDYNRKLTVGPLNSFMGQLVPDGIKVVLKIFHDNQLISSLQEDSSKGMVQFYIPSDFYKEKNYRFEIQTLGIIKKTETKNYVYNK</sequence>
<dbReference type="EMBL" id="CP165625">
    <property type="protein sequence ID" value="XDU95379.1"/>
    <property type="molecule type" value="Genomic_DNA"/>
</dbReference>
<dbReference type="RefSeq" id="WP_369753003.1">
    <property type="nucleotide sequence ID" value="NZ_CP165625.1"/>
</dbReference>
<organism evidence="1">
    <name type="scientific">Flavobacterium sp. WC2409</name>
    <dbReference type="NCBI Taxonomy" id="3234139"/>
    <lineage>
        <taxon>Bacteria</taxon>
        <taxon>Pseudomonadati</taxon>
        <taxon>Bacteroidota</taxon>
        <taxon>Flavobacteriia</taxon>
        <taxon>Flavobacteriales</taxon>
        <taxon>Flavobacteriaceae</taxon>
        <taxon>Flavobacterium</taxon>
    </lineage>
</organism>
<dbReference type="AlphaFoldDB" id="A0AB39W1W3"/>
<evidence type="ECO:0000313" key="1">
    <source>
        <dbReference type="EMBL" id="XDU95379.1"/>
    </source>
</evidence>
<name>A0AB39W1W3_9FLAO</name>
<accession>A0AB39W1W3</accession>